<evidence type="ECO:0000313" key="2">
    <source>
        <dbReference type="Proteomes" id="UP001151760"/>
    </source>
</evidence>
<name>A0ABQ5IGA7_9ASTR</name>
<gene>
    <name evidence="1" type="ORF">Tco_1094718</name>
</gene>
<evidence type="ECO:0000313" key="1">
    <source>
        <dbReference type="EMBL" id="GJT99200.1"/>
    </source>
</evidence>
<proteinExistence type="predicted"/>
<organism evidence="1 2">
    <name type="scientific">Tanacetum coccineum</name>
    <dbReference type="NCBI Taxonomy" id="301880"/>
    <lineage>
        <taxon>Eukaryota</taxon>
        <taxon>Viridiplantae</taxon>
        <taxon>Streptophyta</taxon>
        <taxon>Embryophyta</taxon>
        <taxon>Tracheophyta</taxon>
        <taxon>Spermatophyta</taxon>
        <taxon>Magnoliopsida</taxon>
        <taxon>eudicotyledons</taxon>
        <taxon>Gunneridae</taxon>
        <taxon>Pentapetalae</taxon>
        <taxon>asterids</taxon>
        <taxon>campanulids</taxon>
        <taxon>Asterales</taxon>
        <taxon>Asteraceae</taxon>
        <taxon>Asteroideae</taxon>
        <taxon>Anthemideae</taxon>
        <taxon>Anthemidinae</taxon>
        <taxon>Tanacetum</taxon>
    </lineage>
</organism>
<comment type="caution">
    <text evidence="1">The sequence shown here is derived from an EMBL/GenBank/DDBJ whole genome shotgun (WGS) entry which is preliminary data.</text>
</comment>
<dbReference type="EMBL" id="BQNB010020747">
    <property type="protein sequence ID" value="GJT99200.1"/>
    <property type="molecule type" value="Genomic_DNA"/>
</dbReference>
<protein>
    <submittedName>
        <fullName evidence="1">Uncharacterized protein</fullName>
    </submittedName>
</protein>
<accession>A0ABQ5IGA7</accession>
<reference evidence="1" key="2">
    <citation type="submission" date="2022-01" db="EMBL/GenBank/DDBJ databases">
        <authorList>
            <person name="Yamashiro T."/>
            <person name="Shiraishi A."/>
            <person name="Satake H."/>
            <person name="Nakayama K."/>
        </authorList>
    </citation>
    <scope>NUCLEOTIDE SEQUENCE</scope>
</reference>
<sequence length="184" mass="20842">MCTYLKKWKVPSSRILKFKEFDYIQEMFDRAFKRVNTFEYFRTKLVEGKEKRAGVELIQENAKKQKMENDKETAEVKQYLEITLDEKEVTINAIPLAIKSSSISYDIDGDLTIAHGSQGGTLLRNVCDEISLGGEKLQESDIDGGTIAGKAIITWDGEVTSYGLEDEMFPGEGWQIVQNVRLTG</sequence>
<keyword evidence="2" id="KW-1185">Reference proteome</keyword>
<dbReference type="Proteomes" id="UP001151760">
    <property type="component" value="Unassembled WGS sequence"/>
</dbReference>
<reference evidence="1" key="1">
    <citation type="journal article" date="2022" name="Int. J. Mol. Sci.">
        <title>Draft Genome of Tanacetum Coccineum: Genomic Comparison of Closely Related Tanacetum-Family Plants.</title>
        <authorList>
            <person name="Yamashiro T."/>
            <person name="Shiraishi A."/>
            <person name="Nakayama K."/>
            <person name="Satake H."/>
        </authorList>
    </citation>
    <scope>NUCLEOTIDE SEQUENCE</scope>
</reference>